<protein>
    <submittedName>
        <fullName evidence="1">Uncharacterized protein</fullName>
    </submittedName>
</protein>
<dbReference type="AlphaFoldDB" id="A0AAD7DAE4"/>
<sequence>MHCQFSFGPNNAFFFQVDSQWAWYVMPRRPESLFTDEIGATATRSHNPYGSFWRIPHSRTTTSFRMTLHWRWNPACMVCAGGPRTMRITTKVTF</sequence>
<comment type="caution">
    <text evidence="1">The sequence shown here is derived from an EMBL/GenBank/DDBJ whole genome shotgun (WGS) entry which is preliminary data.</text>
</comment>
<evidence type="ECO:0000313" key="2">
    <source>
        <dbReference type="Proteomes" id="UP001221757"/>
    </source>
</evidence>
<reference evidence="1" key="1">
    <citation type="submission" date="2023-03" db="EMBL/GenBank/DDBJ databases">
        <title>Massive genome expansion in bonnet fungi (Mycena s.s.) driven by repeated elements and novel gene families across ecological guilds.</title>
        <authorList>
            <consortium name="Lawrence Berkeley National Laboratory"/>
            <person name="Harder C.B."/>
            <person name="Miyauchi S."/>
            <person name="Viragh M."/>
            <person name="Kuo A."/>
            <person name="Thoen E."/>
            <person name="Andreopoulos B."/>
            <person name="Lu D."/>
            <person name="Skrede I."/>
            <person name="Drula E."/>
            <person name="Henrissat B."/>
            <person name="Morin E."/>
            <person name="Kohler A."/>
            <person name="Barry K."/>
            <person name="LaButti K."/>
            <person name="Morin E."/>
            <person name="Salamov A."/>
            <person name="Lipzen A."/>
            <person name="Mereny Z."/>
            <person name="Hegedus B."/>
            <person name="Baldrian P."/>
            <person name="Stursova M."/>
            <person name="Weitz H."/>
            <person name="Taylor A."/>
            <person name="Grigoriev I.V."/>
            <person name="Nagy L.G."/>
            <person name="Martin F."/>
            <person name="Kauserud H."/>
        </authorList>
    </citation>
    <scope>NUCLEOTIDE SEQUENCE</scope>
    <source>
        <strain evidence="1">CBHHK067</strain>
    </source>
</reference>
<gene>
    <name evidence="1" type="ORF">B0H17DRAFT_1071222</name>
</gene>
<accession>A0AAD7DAE4</accession>
<organism evidence="1 2">
    <name type="scientific">Mycena rosella</name>
    <name type="common">Pink bonnet</name>
    <name type="synonym">Agaricus rosellus</name>
    <dbReference type="NCBI Taxonomy" id="1033263"/>
    <lineage>
        <taxon>Eukaryota</taxon>
        <taxon>Fungi</taxon>
        <taxon>Dikarya</taxon>
        <taxon>Basidiomycota</taxon>
        <taxon>Agaricomycotina</taxon>
        <taxon>Agaricomycetes</taxon>
        <taxon>Agaricomycetidae</taxon>
        <taxon>Agaricales</taxon>
        <taxon>Marasmiineae</taxon>
        <taxon>Mycenaceae</taxon>
        <taxon>Mycena</taxon>
    </lineage>
</organism>
<name>A0AAD7DAE4_MYCRO</name>
<evidence type="ECO:0000313" key="1">
    <source>
        <dbReference type="EMBL" id="KAJ7686825.1"/>
    </source>
</evidence>
<keyword evidence="2" id="KW-1185">Reference proteome</keyword>
<dbReference type="Proteomes" id="UP001221757">
    <property type="component" value="Unassembled WGS sequence"/>
</dbReference>
<proteinExistence type="predicted"/>
<dbReference type="EMBL" id="JARKIE010000093">
    <property type="protein sequence ID" value="KAJ7686825.1"/>
    <property type="molecule type" value="Genomic_DNA"/>
</dbReference>